<evidence type="ECO:0000313" key="3">
    <source>
        <dbReference type="Proteomes" id="UP000184275"/>
    </source>
</evidence>
<name>A0A1M6W6A5_9BACT</name>
<organism evidence="2 3">
    <name type="scientific">Fibrobacter intestinalis</name>
    <dbReference type="NCBI Taxonomy" id="28122"/>
    <lineage>
        <taxon>Bacteria</taxon>
        <taxon>Pseudomonadati</taxon>
        <taxon>Fibrobacterota</taxon>
        <taxon>Fibrobacteria</taxon>
        <taxon>Fibrobacterales</taxon>
        <taxon>Fibrobacteraceae</taxon>
        <taxon>Fibrobacter</taxon>
    </lineage>
</organism>
<accession>A0A1M6W6A5</accession>
<gene>
    <name evidence="2" type="ORF">SAMN05720469_12233</name>
</gene>
<dbReference type="AlphaFoldDB" id="A0A1M6W6A5"/>
<evidence type="ECO:0000256" key="1">
    <source>
        <dbReference type="SAM" id="SignalP"/>
    </source>
</evidence>
<dbReference type="Proteomes" id="UP000184275">
    <property type="component" value="Unassembled WGS sequence"/>
</dbReference>
<feature type="chain" id="PRO_5012839111" description="Surface antigen" evidence="1">
    <location>
        <begin position="17"/>
        <end position="583"/>
    </location>
</feature>
<reference evidence="3" key="1">
    <citation type="submission" date="2016-11" db="EMBL/GenBank/DDBJ databases">
        <authorList>
            <person name="Varghese N."/>
            <person name="Submissions S."/>
        </authorList>
    </citation>
    <scope>NUCLEOTIDE SEQUENCE [LARGE SCALE GENOMIC DNA]</scope>
    <source>
        <strain evidence="3">UWOS</strain>
    </source>
</reference>
<keyword evidence="3" id="KW-1185">Reference proteome</keyword>
<protein>
    <recommendedName>
        <fullName evidence="4">Surface antigen</fullName>
    </recommendedName>
</protein>
<evidence type="ECO:0000313" key="2">
    <source>
        <dbReference type="EMBL" id="SHK89314.1"/>
    </source>
</evidence>
<proteinExistence type="predicted"/>
<evidence type="ECO:0008006" key="4">
    <source>
        <dbReference type="Google" id="ProtNLM"/>
    </source>
</evidence>
<keyword evidence="1" id="KW-0732">Signal</keyword>
<feature type="signal peptide" evidence="1">
    <location>
        <begin position="1"/>
        <end position="16"/>
    </location>
</feature>
<dbReference type="EMBL" id="FRAW01000022">
    <property type="protein sequence ID" value="SHK89314.1"/>
    <property type="molecule type" value="Genomic_DNA"/>
</dbReference>
<sequence>MIRGVFILFAAVAAFAAVPAKSFFVRPSADSLVFFRVDSIVVQNGDAFDDSKAYSWADSLVYRIGNTIHIETRESVVKKLVLFDVGDSVNLYELIESEKNLRSQAYIADAHITRKISSDGKNILYVKTSDTWTLTIPLSLERPSDGPVYFGIGLWENNFLGFGQTIGVYYSHDEFRDRYMALYNNANFLFRHNRFELSISENTDGYTNYATMYKPYLSRSKNEWAYTAAGYMDKRDVKYYWTGKLPSSKVAIPVADSVKKDLPSFNDRHGNVLLRVNELEEDSASFRLGHSFGNEEFKIHFSLGYDYHRLGRSYKNAKRQLFLENNRAYALDSSEVEKWIPEMLDSRLGFSLDFSRIRYDRLINFKHAKWTEDVEKGYTVKIGYSKNFEALGAMDNDSRLDYKISLALGSKQHHLMLSAWSYFYFNSERRRDVYERISMEYIWRSNDWFSTELRGHIDTYKDAPYGKQLSLGGLSNQEFYGFPTYLYTGQARFFGQLEERFFPHFEIGTVSPVFAAFFKFGETSSAIHKFEPRDLTYIAGFGIRFAMTKSVSNLVNHLNFSWPLNGPLKSASPKISLIGLFSL</sequence>
<dbReference type="RefSeq" id="WP_073305074.1">
    <property type="nucleotide sequence ID" value="NZ_FRAW01000022.1"/>
</dbReference>